<dbReference type="InterPro" id="IPR000700">
    <property type="entry name" value="PAS-assoc_C"/>
</dbReference>
<dbReference type="Proteomes" id="UP000242800">
    <property type="component" value="Chromosome"/>
</dbReference>
<dbReference type="PANTHER" id="PTHR44757">
    <property type="entry name" value="DIGUANYLATE CYCLASE DGCP"/>
    <property type="match status" value="1"/>
</dbReference>
<dbReference type="NCBIfam" id="TIGR00229">
    <property type="entry name" value="sensory_box"/>
    <property type="match status" value="2"/>
</dbReference>
<dbReference type="PROSITE" id="PS50113">
    <property type="entry name" value="PAC"/>
    <property type="match status" value="2"/>
</dbReference>
<dbReference type="InterPro" id="IPR000014">
    <property type="entry name" value="PAS"/>
</dbReference>
<evidence type="ECO:0000256" key="1">
    <source>
        <dbReference type="SAM" id="Coils"/>
    </source>
</evidence>
<sequence length="321" mass="36708">MSSQLEDKNKQLKQELKKLKSENNSLRNENHELKQIINSIDANIYWKDTAGKMLGMNRSQLNYLGLSDMNEVIGKSDTELGVMKNTGPDLYTNDLKVIESNKSFIFEEKVLLEEKEQTFLSQKSPMRDENGKVLGIVGVSIDITQQKKLQAELEQKNKEIKRLLDNQKSSFQQIIDSIDANIYWKDLEGKFLGMNKKNLSLLGSGLTNEDIIGKSDSSFEVSKKFNEEIYKNDLYVMRNDKTVVFEEEYISEKGKKDIYLATKSCLKNDDGEVIGLVGVSVNISKQKQLQKQLEQKNKELEEKDKKRSEAAEAIFDVLGKI</sequence>
<feature type="coiled-coil region" evidence="1">
    <location>
        <begin position="143"/>
        <end position="170"/>
    </location>
</feature>
<dbReference type="AlphaFoldDB" id="A0AAC8VE74"/>
<keyword evidence="1" id="KW-0175">Coiled coil</keyword>
<dbReference type="PANTHER" id="PTHR44757:SF2">
    <property type="entry name" value="BIOFILM ARCHITECTURE MAINTENANCE PROTEIN MBAA"/>
    <property type="match status" value="1"/>
</dbReference>
<dbReference type="Gene3D" id="3.30.450.20">
    <property type="entry name" value="PAS domain"/>
    <property type="match status" value="2"/>
</dbReference>
<accession>A0AAC8VE74</accession>
<keyword evidence="4" id="KW-1185">Reference proteome</keyword>
<dbReference type="Pfam" id="PF08448">
    <property type="entry name" value="PAS_4"/>
    <property type="match status" value="2"/>
</dbReference>
<dbReference type="InterPro" id="IPR052155">
    <property type="entry name" value="Biofilm_reg_signaling"/>
</dbReference>
<dbReference type="InterPro" id="IPR013656">
    <property type="entry name" value="PAS_4"/>
</dbReference>
<proteinExistence type="predicted"/>
<evidence type="ECO:0000313" key="4">
    <source>
        <dbReference type="Proteomes" id="UP000242800"/>
    </source>
</evidence>
<dbReference type="CDD" id="cd14686">
    <property type="entry name" value="bZIP"/>
    <property type="match status" value="1"/>
</dbReference>
<reference evidence="3 4" key="1">
    <citation type="journal article" date="2016" name="Int. J. Syst. Evol. Microbiol.">
        <title>Reclassification of Wolbachia persica as Francisella persica comb. nov. and emended description of the family Francisellaceae.</title>
        <authorList>
            <person name="Larson M.A."/>
            <person name="Nalbantoglu U."/>
            <person name="Sayood K."/>
            <person name="Zentz E.B."/>
            <person name="Cer R.Z."/>
            <person name="Iwen P.C."/>
            <person name="Francesconi S.C."/>
            <person name="Bishop-Lilly K.A."/>
            <person name="Mokashi V.P."/>
            <person name="Sjostedt A."/>
            <person name="Hinrichs S.H."/>
        </authorList>
    </citation>
    <scope>NUCLEOTIDE SEQUENCE [LARGE SCALE GENOMIC DNA]</scope>
    <source>
        <strain evidence="3 4">FSC845</strain>
    </source>
</reference>
<dbReference type="RefSeq" id="WP_064461602.1">
    <property type="nucleotide sequence ID" value="NZ_CP012505.1"/>
</dbReference>
<dbReference type="EMBL" id="CP012505">
    <property type="protein sequence ID" value="ALB02183.1"/>
    <property type="molecule type" value="Genomic_DNA"/>
</dbReference>
<evidence type="ECO:0000259" key="2">
    <source>
        <dbReference type="PROSITE" id="PS50113"/>
    </source>
</evidence>
<organism evidence="3 4">
    <name type="scientific">Francisella persica ATCC VR-331</name>
    <dbReference type="NCBI Taxonomy" id="1086726"/>
    <lineage>
        <taxon>Bacteria</taxon>
        <taxon>Pseudomonadati</taxon>
        <taxon>Pseudomonadota</taxon>
        <taxon>Gammaproteobacteria</taxon>
        <taxon>Thiotrichales</taxon>
        <taxon>Francisellaceae</taxon>
        <taxon>Francisella</taxon>
    </lineage>
</organism>
<feature type="domain" description="PAC" evidence="2">
    <location>
        <begin position="243"/>
        <end position="295"/>
    </location>
</feature>
<feature type="coiled-coil region" evidence="1">
    <location>
        <begin position="2"/>
        <end position="43"/>
    </location>
</feature>
<dbReference type="KEGG" id="fper:ACH24_06295"/>
<name>A0AAC8VE74_9GAMM</name>
<protein>
    <recommendedName>
        <fullName evidence="2">PAC domain-containing protein</fullName>
    </recommendedName>
</protein>
<evidence type="ECO:0000313" key="3">
    <source>
        <dbReference type="EMBL" id="ALB02183.1"/>
    </source>
</evidence>
<feature type="domain" description="PAC" evidence="2">
    <location>
        <begin position="104"/>
        <end position="155"/>
    </location>
</feature>
<dbReference type="InterPro" id="IPR035965">
    <property type="entry name" value="PAS-like_dom_sf"/>
</dbReference>
<gene>
    <name evidence="3" type="ORF">ACH24_06295</name>
</gene>
<dbReference type="SUPFAM" id="SSF55785">
    <property type="entry name" value="PYP-like sensor domain (PAS domain)"/>
    <property type="match status" value="2"/>
</dbReference>
<feature type="coiled-coil region" evidence="1">
    <location>
        <begin position="283"/>
        <end position="313"/>
    </location>
</feature>